<evidence type="ECO:0000313" key="5">
    <source>
        <dbReference type="EMBL" id="QEG20566.1"/>
    </source>
</evidence>
<dbReference type="Gene3D" id="2.40.100.10">
    <property type="entry name" value="Cyclophilin-like"/>
    <property type="match status" value="1"/>
</dbReference>
<feature type="domain" description="PPIase cyclophilin-type" evidence="4">
    <location>
        <begin position="226"/>
        <end position="362"/>
    </location>
</feature>
<keyword evidence="2" id="KW-0697">Rotamase</keyword>
<dbReference type="STRING" id="980251.GCA_001642875_02401"/>
<evidence type="ECO:0000256" key="1">
    <source>
        <dbReference type="ARBA" id="ARBA00013194"/>
    </source>
</evidence>
<dbReference type="Pfam" id="PF00160">
    <property type="entry name" value="Pro_isomerase"/>
    <property type="match status" value="1"/>
</dbReference>
<dbReference type="Proteomes" id="UP000322214">
    <property type="component" value="Chromosome"/>
</dbReference>
<dbReference type="CDD" id="cd00317">
    <property type="entry name" value="cyclophilin"/>
    <property type="match status" value="1"/>
</dbReference>
<proteinExistence type="predicted"/>
<dbReference type="PANTHER" id="PTHR45625:SF4">
    <property type="entry name" value="PEPTIDYLPROLYL ISOMERASE DOMAIN AND WD REPEAT-CONTAINING PROTEIN 1"/>
    <property type="match status" value="1"/>
</dbReference>
<dbReference type="KEGG" id="mff:MFFC18_04150"/>
<keyword evidence="6" id="KW-1185">Reference proteome</keyword>
<dbReference type="SUPFAM" id="SSF50891">
    <property type="entry name" value="Cyclophilin-like"/>
    <property type="match status" value="1"/>
</dbReference>
<dbReference type="InterPro" id="IPR029000">
    <property type="entry name" value="Cyclophilin-like_dom_sf"/>
</dbReference>
<dbReference type="PANTHER" id="PTHR45625">
    <property type="entry name" value="PEPTIDYL-PROLYL CIS-TRANS ISOMERASE-RELATED"/>
    <property type="match status" value="1"/>
</dbReference>
<name>A0A5B9P7I5_9BACT</name>
<dbReference type="OrthoDB" id="270889at2"/>
<accession>A0A5B9P7I5</accession>
<evidence type="ECO:0000256" key="2">
    <source>
        <dbReference type="ARBA" id="ARBA00023110"/>
    </source>
</evidence>
<dbReference type="AlphaFoldDB" id="A0A5B9P7I5"/>
<sequence>MNSPFNCKTIRCLAVVVILIVGVVGQMESVAAQEATEGVSSRERFEQALLRGRELAKECRKISLHFFDSSLEESHAWKEKWPDAANDLREHKSVLEKAAIDWFLECNEPDHELTQMAIAISNQVYLAGDFELTWKILDKVRTFSEDGDNPALQRRMALVGIKTNRFADGLKFLQRPDAREAIDALDNRADKNMFRLCPMLAANWERESELRKKEAEADDLPRVKFETSTGDVIVELYENEAPETVANFISLVESGFYDDALWHPVVKDLVAQTGAFHRVRRLPAPYLIKNESMLDDSRKHFAGSLSMVNRQREPLLPSSVFALIMLPNPELDWNGSEDDKYSQTVFGRIVSGMEHVHALPSTVEIDSESDEEKVIKGVKHGHIIKATVLRKRDHEYAFEKIDTNKK</sequence>
<dbReference type="PROSITE" id="PS50072">
    <property type="entry name" value="CSA_PPIASE_2"/>
    <property type="match status" value="1"/>
</dbReference>
<protein>
    <recommendedName>
        <fullName evidence="1">peptidylprolyl isomerase</fullName>
        <ecNumber evidence="1">5.2.1.8</ecNumber>
    </recommendedName>
</protein>
<dbReference type="InterPro" id="IPR002130">
    <property type="entry name" value="Cyclophilin-type_PPIase_dom"/>
</dbReference>
<gene>
    <name evidence="5" type="primary">ppiB_1</name>
    <name evidence="5" type="ORF">MFFC18_04150</name>
</gene>
<dbReference type="EC" id="5.2.1.8" evidence="1"/>
<dbReference type="PRINTS" id="PR00153">
    <property type="entry name" value="CSAPPISMRASE"/>
</dbReference>
<dbReference type="RefSeq" id="WP_084417158.1">
    <property type="nucleotide sequence ID" value="NZ_CP042912.1"/>
</dbReference>
<keyword evidence="3 5" id="KW-0413">Isomerase</keyword>
<evidence type="ECO:0000259" key="4">
    <source>
        <dbReference type="PROSITE" id="PS50072"/>
    </source>
</evidence>
<evidence type="ECO:0000313" key="6">
    <source>
        <dbReference type="Proteomes" id="UP000322214"/>
    </source>
</evidence>
<evidence type="ECO:0000256" key="3">
    <source>
        <dbReference type="ARBA" id="ARBA00023235"/>
    </source>
</evidence>
<dbReference type="GO" id="GO:0003755">
    <property type="term" value="F:peptidyl-prolyl cis-trans isomerase activity"/>
    <property type="evidence" value="ECO:0007669"/>
    <property type="project" value="UniProtKB-KW"/>
</dbReference>
<dbReference type="EMBL" id="CP042912">
    <property type="protein sequence ID" value="QEG20566.1"/>
    <property type="molecule type" value="Genomic_DNA"/>
</dbReference>
<organism evidence="5 6">
    <name type="scientific">Mariniblastus fucicola</name>
    <dbReference type="NCBI Taxonomy" id="980251"/>
    <lineage>
        <taxon>Bacteria</taxon>
        <taxon>Pseudomonadati</taxon>
        <taxon>Planctomycetota</taxon>
        <taxon>Planctomycetia</taxon>
        <taxon>Pirellulales</taxon>
        <taxon>Pirellulaceae</taxon>
        <taxon>Mariniblastus</taxon>
    </lineage>
</organism>
<dbReference type="InterPro" id="IPR044666">
    <property type="entry name" value="Cyclophilin_A-like"/>
</dbReference>
<reference evidence="5 6" key="1">
    <citation type="submission" date="2019-08" db="EMBL/GenBank/DDBJ databases">
        <title>Deep-cultivation of Planctomycetes and their phenomic and genomic characterization uncovers novel biology.</title>
        <authorList>
            <person name="Wiegand S."/>
            <person name="Jogler M."/>
            <person name="Boedeker C."/>
            <person name="Pinto D."/>
            <person name="Vollmers J."/>
            <person name="Rivas-Marin E."/>
            <person name="Kohn T."/>
            <person name="Peeters S.H."/>
            <person name="Heuer A."/>
            <person name="Rast P."/>
            <person name="Oberbeckmann S."/>
            <person name="Bunk B."/>
            <person name="Jeske O."/>
            <person name="Meyerdierks A."/>
            <person name="Storesund J.E."/>
            <person name="Kallscheuer N."/>
            <person name="Luecker S."/>
            <person name="Lage O.M."/>
            <person name="Pohl T."/>
            <person name="Merkel B.J."/>
            <person name="Hornburger P."/>
            <person name="Mueller R.-W."/>
            <person name="Bruemmer F."/>
            <person name="Labrenz M."/>
            <person name="Spormann A.M."/>
            <person name="Op den Camp H."/>
            <person name="Overmann J."/>
            <person name="Amann R."/>
            <person name="Jetten M.S.M."/>
            <person name="Mascher T."/>
            <person name="Medema M.H."/>
            <person name="Devos D.P."/>
            <person name="Kaster A.-K."/>
            <person name="Ovreas L."/>
            <person name="Rohde M."/>
            <person name="Galperin M.Y."/>
            <person name="Jogler C."/>
        </authorList>
    </citation>
    <scope>NUCLEOTIDE SEQUENCE [LARGE SCALE GENOMIC DNA]</scope>
    <source>
        <strain evidence="5 6">FC18</strain>
    </source>
</reference>